<keyword evidence="14" id="KW-1185">Reference proteome</keyword>
<evidence type="ECO:0000256" key="8">
    <source>
        <dbReference type="RuleBase" id="RU004327"/>
    </source>
</evidence>
<evidence type="ECO:0000256" key="3">
    <source>
        <dbReference type="ARBA" id="ARBA00022723"/>
    </source>
</evidence>
<evidence type="ECO:0000313" key="14">
    <source>
        <dbReference type="Proteomes" id="UP001440612"/>
    </source>
</evidence>
<evidence type="ECO:0000259" key="11">
    <source>
        <dbReference type="Pfam" id="PF02879"/>
    </source>
</evidence>
<dbReference type="NCBIfam" id="TIGR01455">
    <property type="entry name" value="glmM"/>
    <property type="match status" value="1"/>
</dbReference>
<keyword evidence="3 6" id="KW-0479">Metal-binding</keyword>
<dbReference type="Proteomes" id="UP001440612">
    <property type="component" value="Chromosome"/>
</dbReference>
<feature type="domain" description="Alpha-D-phosphohexomutase alpha/beta/alpha" evidence="10">
    <location>
        <begin position="4"/>
        <end position="137"/>
    </location>
</feature>
<feature type="binding site" evidence="6">
    <location>
        <position position="242"/>
    </location>
    <ligand>
        <name>Mg(2+)</name>
        <dbReference type="ChEBI" id="CHEBI:18420"/>
    </ligand>
</feature>
<dbReference type="EMBL" id="CP150951">
    <property type="protein sequence ID" value="WZC47494.1"/>
    <property type="molecule type" value="Genomic_DNA"/>
</dbReference>
<evidence type="ECO:0000313" key="13">
    <source>
        <dbReference type="EMBL" id="WZC47494.1"/>
    </source>
</evidence>
<dbReference type="RefSeq" id="WP_341365614.1">
    <property type="nucleotide sequence ID" value="NZ_CP150951.2"/>
</dbReference>
<dbReference type="InterPro" id="IPR036900">
    <property type="entry name" value="A-D-PHexomutase_C_sf"/>
</dbReference>
<dbReference type="Pfam" id="PF02879">
    <property type="entry name" value="PGM_PMM_II"/>
    <property type="match status" value="1"/>
</dbReference>
<comment type="function">
    <text evidence="6 8">Catalyzes the conversion of glucosamine-6-phosphate to glucosamine-1-phosphate.</text>
</comment>
<feature type="modified residue" description="Phosphoserine" evidence="6">
    <location>
        <position position="103"/>
    </location>
</feature>
<evidence type="ECO:0000256" key="7">
    <source>
        <dbReference type="RuleBase" id="RU004326"/>
    </source>
</evidence>
<reference evidence="14" key="1">
    <citation type="submission" date="2024-04" db="EMBL/GenBank/DDBJ databases">
        <title>Phylogenomic analyses of a clade within the roseobacter group suggest taxonomic reassignments of species of the genera Aestuariivita, Citreicella, Loktanella, Nautella, Pelagibaca, Ruegeria, Thalassobius, Thiobacimonas and Tropicibacter, and the proposal o.</title>
        <authorList>
            <person name="Jeon C.O."/>
        </authorList>
    </citation>
    <scope>NUCLEOTIDE SEQUENCE [LARGE SCALE GENOMIC DNA]</scope>
    <source>
        <strain evidence="14">BS5-3</strain>
    </source>
</reference>
<dbReference type="InterPro" id="IPR005843">
    <property type="entry name" value="A-D-PHexomutase_C"/>
</dbReference>
<dbReference type="Pfam" id="PF02878">
    <property type="entry name" value="PGM_PMM_I"/>
    <property type="match status" value="1"/>
</dbReference>
<dbReference type="InterPro" id="IPR005846">
    <property type="entry name" value="A-D-PHexomutase_a/b/a-III"/>
</dbReference>
<evidence type="ECO:0000259" key="12">
    <source>
        <dbReference type="Pfam" id="PF02880"/>
    </source>
</evidence>
<feature type="binding site" evidence="6">
    <location>
        <position position="244"/>
    </location>
    <ligand>
        <name>Mg(2+)</name>
        <dbReference type="ChEBI" id="CHEBI:18420"/>
    </ligand>
</feature>
<dbReference type="SUPFAM" id="SSF55957">
    <property type="entry name" value="Phosphoglucomutase, C-terminal domain"/>
    <property type="match status" value="1"/>
</dbReference>
<dbReference type="EC" id="5.4.2.10" evidence="6 8"/>
<dbReference type="PANTHER" id="PTHR42946:SF1">
    <property type="entry name" value="PHOSPHOGLUCOMUTASE (ALPHA-D-GLUCOSE-1,6-BISPHOSPHATE-DEPENDENT)"/>
    <property type="match status" value="1"/>
</dbReference>
<dbReference type="InterPro" id="IPR006352">
    <property type="entry name" value="GlmM_bact"/>
</dbReference>
<feature type="binding site" evidence="6">
    <location>
        <position position="246"/>
    </location>
    <ligand>
        <name>Mg(2+)</name>
        <dbReference type="ChEBI" id="CHEBI:18420"/>
    </ligand>
</feature>
<comment type="catalytic activity">
    <reaction evidence="6 8">
        <text>alpha-D-glucosamine 1-phosphate = D-glucosamine 6-phosphate</text>
        <dbReference type="Rhea" id="RHEA:23424"/>
        <dbReference type="ChEBI" id="CHEBI:58516"/>
        <dbReference type="ChEBI" id="CHEBI:58725"/>
        <dbReference type="EC" id="5.4.2.10"/>
    </reaction>
</comment>
<evidence type="ECO:0000256" key="2">
    <source>
        <dbReference type="ARBA" id="ARBA00022553"/>
    </source>
</evidence>
<feature type="domain" description="Alpha-D-phosphohexomutase alpha/beta/alpha" evidence="11">
    <location>
        <begin position="159"/>
        <end position="255"/>
    </location>
</feature>
<dbReference type="PRINTS" id="PR00509">
    <property type="entry name" value="PGMPMM"/>
</dbReference>
<dbReference type="Gene3D" id="3.30.310.50">
    <property type="entry name" value="Alpha-D-phosphohexomutase, C-terminal domain"/>
    <property type="match status" value="1"/>
</dbReference>
<evidence type="ECO:0000259" key="9">
    <source>
        <dbReference type="Pfam" id="PF00408"/>
    </source>
</evidence>
<keyword evidence="2 6" id="KW-0597">Phosphoprotein</keyword>
<dbReference type="InterPro" id="IPR005845">
    <property type="entry name" value="A-D-PHexomutase_a/b/a-II"/>
</dbReference>
<dbReference type="InterPro" id="IPR016066">
    <property type="entry name" value="A-D-PHexomutase_CS"/>
</dbReference>
<keyword evidence="4 6" id="KW-0460">Magnesium</keyword>
<comment type="similarity">
    <text evidence="1 6 7">Belongs to the phosphohexose mutase family.</text>
</comment>
<gene>
    <name evidence="6 13" type="primary">glmM</name>
    <name evidence="13" type="ORF">AABB29_11210</name>
</gene>
<evidence type="ECO:0000256" key="1">
    <source>
        <dbReference type="ARBA" id="ARBA00010231"/>
    </source>
</evidence>
<keyword evidence="5 6" id="KW-0413">Isomerase</keyword>
<evidence type="ECO:0000256" key="5">
    <source>
        <dbReference type="ARBA" id="ARBA00023235"/>
    </source>
</evidence>
<accession>A0ABZ2V0P8</accession>
<feature type="domain" description="Alpha-D-phosphohexomutase C-terminal" evidence="9">
    <location>
        <begin position="375"/>
        <end position="441"/>
    </location>
</feature>
<comment type="PTM">
    <text evidence="6">Activated by phosphorylation.</text>
</comment>
<comment type="cofactor">
    <cofactor evidence="6">
        <name>Mg(2+)</name>
        <dbReference type="ChEBI" id="CHEBI:18420"/>
    </cofactor>
    <text evidence="6">Binds 1 Mg(2+) ion per subunit.</text>
</comment>
<dbReference type="NCBIfam" id="NF008139">
    <property type="entry name" value="PRK10887.1"/>
    <property type="match status" value="1"/>
</dbReference>
<feature type="domain" description="Alpha-D-phosphohexomutase alpha/beta/alpha" evidence="12">
    <location>
        <begin position="259"/>
        <end position="366"/>
    </location>
</feature>
<dbReference type="InterPro" id="IPR005844">
    <property type="entry name" value="A-D-PHexomutase_a/b/a-I"/>
</dbReference>
<dbReference type="Gene3D" id="3.40.120.10">
    <property type="entry name" value="Alpha-D-Glucose-1,6-Bisphosphate, subunit A, domain 3"/>
    <property type="match status" value="3"/>
</dbReference>
<dbReference type="GO" id="GO:0008966">
    <property type="term" value="F:phosphoglucosamine mutase activity"/>
    <property type="evidence" value="ECO:0007669"/>
    <property type="project" value="UniProtKB-EC"/>
</dbReference>
<evidence type="ECO:0000256" key="6">
    <source>
        <dbReference type="HAMAP-Rule" id="MF_01554"/>
    </source>
</evidence>
<dbReference type="Pfam" id="PF02880">
    <property type="entry name" value="PGM_PMM_III"/>
    <property type="match status" value="1"/>
</dbReference>
<dbReference type="HAMAP" id="MF_01554_B">
    <property type="entry name" value="GlmM_B"/>
    <property type="match status" value="1"/>
</dbReference>
<dbReference type="PANTHER" id="PTHR42946">
    <property type="entry name" value="PHOSPHOHEXOSE MUTASE"/>
    <property type="match status" value="1"/>
</dbReference>
<dbReference type="PROSITE" id="PS00710">
    <property type="entry name" value="PGM_PMM"/>
    <property type="match status" value="1"/>
</dbReference>
<dbReference type="Pfam" id="PF00408">
    <property type="entry name" value="PGM_PMM_IV"/>
    <property type="match status" value="1"/>
</dbReference>
<dbReference type="InterPro" id="IPR016055">
    <property type="entry name" value="A-D-PHexomutase_a/b/a-I/II/III"/>
</dbReference>
<organism evidence="13 14">
    <name type="scientific">Yoonia phaeophyticola</name>
    <dbReference type="NCBI Taxonomy" id="3137369"/>
    <lineage>
        <taxon>Bacteria</taxon>
        <taxon>Pseudomonadati</taxon>
        <taxon>Pseudomonadota</taxon>
        <taxon>Alphaproteobacteria</taxon>
        <taxon>Rhodobacterales</taxon>
        <taxon>Paracoccaceae</taxon>
        <taxon>Yoonia</taxon>
    </lineage>
</organism>
<proteinExistence type="inferred from homology"/>
<name>A0ABZ2V0P8_9RHOB</name>
<dbReference type="InterPro" id="IPR005841">
    <property type="entry name" value="Alpha-D-phosphohexomutase_SF"/>
</dbReference>
<evidence type="ECO:0000256" key="4">
    <source>
        <dbReference type="ARBA" id="ARBA00022842"/>
    </source>
</evidence>
<protein>
    <recommendedName>
        <fullName evidence="6 8">Phosphoglucosamine mutase</fullName>
        <ecNumber evidence="6 8">5.4.2.10</ecNumber>
    </recommendedName>
</protein>
<dbReference type="CDD" id="cd05802">
    <property type="entry name" value="GlmM"/>
    <property type="match status" value="1"/>
</dbReference>
<dbReference type="InterPro" id="IPR050060">
    <property type="entry name" value="Phosphoglucosamine_mutase"/>
</dbReference>
<evidence type="ECO:0000259" key="10">
    <source>
        <dbReference type="Pfam" id="PF02878"/>
    </source>
</evidence>
<dbReference type="SUPFAM" id="SSF53738">
    <property type="entry name" value="Phosphoglucomutase, first 3 domains"/>
    <property type="match status" value="3"/>
</dbReference>
<sequence>MTRKFFGTDGVRGKANTYPMTADMALKIGAAAGRYFRNDGSNGHRVVIGKDTRLSGYMFEGALTAGLTSTGMNVLMLGPVPTPAVGLLTTSMRADVGIMISASHNPYHDNGIKFFGPDGFKLSDEAEFEIEALINSDIEPAQAQNIGRAKHIHDGRFRYAERVKSTFPTGMRLNGLKVVVDCANGAAHRVAPEVLWELGATVIPVGVSPDGLNINDGCGSTDTSAAAAAILREGADVGICLDGDADRVMILDETGTVADGDQLMALMAGRWADQDRLKGGALAATVMSNLGLERYLEGRGLRLERTAVGDRYVVEAMRAKGLNLGGEQSGHIVMTDYATTGDGLLAGLQFLAAMIETGQPASALTKTFETVPQLLKNVRYAAGQDPLNAEGVKACITAAEGKLQGLGRLLIRKSGTEPLIRVMAECEDSDLLVQVVDDIVQEVEAAI</sequence>
<feature type="active site" description="Phosphoserine intermediate" evidence="6">
    <location>
        <position position="103"/>
    </location>
</feature>
<feature type="binding site" description="via phosphate group" evidence="6">
    <location>
        <position position="103"/>
    </location>
    <ligand>
        <name>Mg(2+)</name>
        <dbReference type="ChEBI" id="CHEBI:18420"/>
    </ligand>
</feature>